<sequence length="237" mass="25861">MKRLGVDGCRGGWFAAWSDRGSWDFALYADFGLLWDAHRDAECILVDMPIGLARDAVRRADVEVRKRLGPRRSSVFNCPVRAAVHAPDKATAKALNRKAVGKSLSEQSLNIMKKIREIDLFLSSHPEAQDRLFESHPELCFAMAAGGPLTHPKRKAAGAAERCEVLGRFVPEPAGLVARVREAYPASRVAGDDVLDALMLAVTAGGGAANLRPVPDPVEKDETGLPMAVWYREFDNA</sequence>
<dbReference type="InterPro" id="IPR007362">
    <property type="entry name" value="DUF429"/>
</dbReference>
<evidence type="ECO:0000313" key="1">
    <source>
        <dbReference type="EMBL" id="TDT87976.1"/>
    </source>
</evidence>
<proteinExistence type="predicted"/>
<dbReference type="EMBL" id="SOBK01000007">
    <property type="protein sequence ID" value="TDT87976.1"/>
    <property type="molecule type" value="Genomic_DNA"/>
</dbReference>
<dbReference type="RefSeq" id="WP_133987335.1">
    <property type="nucleotide sequence ID" value="NZ_CP014206.1"/>
</dbReference>
<comment type="caution">
    <text evidence="1">The sequence shown here is derived from an EMBL/GenBank/DDBJ whole genome shotgun (WGS) entry which is preliminary data.</text>
</comment>
<protein>
    <submittedName>
        <fullName evidence="1">RNase H-like nuclease</fullName>
    </submittedName>
</protein>
<evidence type="ECO:0000313" key="2">
    <source>
        <dbReference type="Proteomes" id="UP000295506"/>
    </source>
</evidence>
<dbReference type="AlphaFoldDB" id="A0AA94PTA9"/>
<accession>A0AA94PTA9</accession>
<dbReference type="Pfam" id="PF04250">
    <property type="entry name" value="DUF429"/>
    <property type="match status" value="1"/>
</dbReference>
<organism evidence="1 2">
    <name type="scientific">Pseudodesulfovibrio indicus</name>
    <dbReference type="NCBI Taxonomy" id="1716143"/>
    <lineage>
        <taxon>Bacteria</taxon>
        <taxon>Pseudomonadati</taxon>
        <taxon>Thermodesulfobacteriota</taxon>
        <taxon>Desulfovibrionia</taxon>
        <taxon>Desulfovibrionales</taxon>
        <taxon>Desulfovibrionaceae</taxon>
    </lineage>
</organism>
<reference evidence="1 2" key="1">
    <citation type="submission" date="2019-03" db="EMBL/GenBank/DDBJ databases">
        <title>Genomic Encyclopedia of Type Strains, Phase IV (KMG-IV): sequencing the most valuable type-strain genomes for metagenomic binning, comparative biology and taxonomic classification.</title>
        <authorList>
            <person name="Goeker M."/>
        </authorList>
    </citation>
    <scope>NUCLEOTIDE SEQUENCE [LARGE SCALE GENOMIC DNA]</scope>
    <source>
        <strain evidence="1 2">DSM 101483</strain>
    </source>
</reference>
<gene>
    <name evidence="1" type="ORF">EDC59_107173</name>
</gene>
<name>A0AA94PTA9_9BACT</name>
<dbReference type="Proteomes" id="UP000295506">
    <property type="component" value="Unassembled WGS sequence"/>
</dbReference>